<reference evidence="1 2" key="1">
    <citation type="submission" date="2020-09" db="EMBL/GenBank/DDBJ databases">
        <title>De no assembly of potato wild relative species, Solanum commersonii.</title>
        <authorList>
            <person name="Cho K."/>
        </authorList>
    </citation>
    <scope>NUCLEOTIDE SEQUENCE [LARGE SCALE GENOMIC DNA]</scope>
    <source>
        <strain evidence="1">LZ3.2</strain>
        <tissue evidence="1">Leaf</tissue>
    </source>
</reference>
<name>A0A9J6AQ55_SOLCO</name>
<comment type="caution">
    <text evidence="1">The sequence shown here is derived from an EMBL/GenBank/DDBJ whole genome shotgun (WGS) entry which is preliminary data.</text>
</comment>
<accession>A0A9J6AQ55</accession>
<evidence type="ECO:0000313" key="2">
    <source>
        <dbReference type="Proteomes" id="UP000824120"/>
    </source>
</evidence>
<organism evidence="1 2">
    <name type="scientific">Solanum commersonii</name>
    <name type="common">Commerson's wild potato</name>
    <name type="synonym">Commerson's nightshade</name>
    <dbReference type="NCBI Taxonomy" id="4109"/>
    <lineage>
        <taxon>Eukaryota</taxon>
        <taxon>Viridiplantae</taxon>
        <taxon>Streptophyta</taxon>
        <taxon>Embryophyta</taxon>
        <taxon>Tracheophyta</taxon>
        <taxon>Spermatophyta</taxon>
        <taxon>Magnoliopsida</taxon>
        <taxon>eudicotyledons</taxon>
        <taxon>Gunneridae</taxon>
        <taxon>Pentapetalae</taxon>
        <taxon>asterids</taxon>
        <taxon>lamiids</taxon>
        <taxon>Solanales</taxon>
        <taxon>Solanaceae</taxon>
        <taxon>Solanoideae</taxon>
        <taxon>Solaneae</taxon>
        <taxon>Solanum</taxon>
    </lineage>
</organism>
<feature type="non-terminal residue" evidence="1">
    <location>
        <position position="133"/>
    </location>
</feature>
<protein>
    <submittedName>
        <fullName evidence="1">Uncharacterized protein</fullName>
    </submittedName>
</protein>
<dbReference type="EMBL" id="JACXVP010000002">
    <property type="protein sequence ID" value="KAG5626457.1"/>
    <property type="molecule type" value="Genomic_DNA"/>
</dbReference>
<keyword evidence="2" id="KW-1185">Reference proteome</keyword>
<feature type="non-terminal residue" evidence="1">
    <location>
        <position position="1"/>
    </location>
</feature>
<dbReference type="OrthoDB" id="1743520at2759"/>
<dbReference type="Proteomes" id="UP000824120">
    <property type="component" value="Chromosome 2"/>
</dbReference>
<dbReference type="AlphaFoldDB" id="A0A9J6AQ55"/>
<evidence type="ECO:0000313" key="1">
    <source>
        <dbReference type="EMBL" id="KAG5626457.1"/>
    </source>
</evidence>
<proteinExistence type="predicted"/>
<sequence length="133" mass="15575">ENSIELLQRFRRDRRILLNFILSGSLIKKVVIPPELFPWMMWILIKLALILSSIVQEKLQILNYWVCLQEDYPRLSLFPRHHQFCQHSPHHNQLTEPFEELSSLSKSQSLSSTQQQEFNNAATDLVLGLSSFA</sequence>
<gene>
    <name evidence="1" type="ORF">H5410_011675</name>
</gene>